<dbReference type="SUPFAM" id="SSF48019">
    <property type="entry name" value="post-AAA+ oligomerization domain-like"/>
    <property type="match status" value="1"/>
</dbReference>
<dbReference type="InterPro" id="IPR001270">
    <property type="entry name" value="ClpA/B"/>
</dbReference>
<keyword evidence="6 11" id="KW-0547">Nucleotide-binding</keyword>
<dbReference type="EC" id="2.7.7.7" evidence="11"/>
<dbReference type="PRINTS" id="PR00300">
    <property type="entry name" value="CLPPROTEASEA"/>
</dbReference>
<dbReference type="InterPro" id="IPR008921">
    <property type="entry name" value="DNA_pol3_clamp-load_cplx_C"/>
</dbReference>
<dbReference type="InterPro" id="IPR038454">
    <property type="entry name" value="DnaA_N_sf"/>
</dbReference>
<reference evidence="14" key="1">
    <citation type="submission" date="2021-02" db="EMBL/GenBank/DDBJ databases">
        <title>Natronogracilivirga saccharolytica gen. nov. sp. nov. a new anaerobic, haloalkiliphilic carbohydrate-fermenting bacterium from soda lake and proposing of Cyclonatronumiaceae fam. nov. in the phylum Balneolaeota.</title>
        <authorList>
            <person name="Zhilina T.N."/>
            <person name="Sorokin D.Y."/>
            <person name="Zavarzina D.G."/>
            <person name="Toshchakov S.V."/>
            <person name="Kublanov I.V."/>
        </authorList>
    </citation>
    <scope>NUCLEOTIDE SEQUENCE</scope>
    <source>
        <strain evidence="14">Z-1702</strain>
    </source>
</reference>
<comment type="similarity">
    <text evidence="1 11">Belongs to the DnaX/STICHEL family.</text>
</comment>
<dbReference type="NCBIfam" id="TIGR02397">
    <property type="entry name" value="dnaX_nterm"/>
    <property type="match status" value="1"/>
</dbReference>
<evidence type="ECO:0000256" key="12">
    <source>
        <dbReference type="SAM" id="MobiDB-lite"/>
    </source>
</evidence>
<comment type="subunit">
    <text evidence="11">DNA polymerase III contains a core (composed of alpha, epsilon and theta chains) that associates with a tau subunit. This core dimerizes to form the POLIII' complex. PolIII' associates with the gamma complex (composed of gamma, delta, delta', psi and chi chains) and with the beta chain to form the complete DNA polymerase III complex.</text>
</comment>
<evidence type="ECO:0000256" key="8">
    <source>
        <dbReference type="ARBA" id="ARBA00022840"/>
    </source>
</evidence>
<dbReference type="GO" id="GO:0009360">
    <property type="term" value="C:DNA polymerase III complex"/>
    <property type="evidence" value="ECO:0007669"/>
    <property type="project" value="InterPro"/>
</dbReference>
<proteinExistence type="inferred from homology"/>
<dbReference type="Pfam" id="PF22608">
    <property type="entry name" value="DNAX_ATPase_lid"/>
    <property type="match status" value="1"/>
</dbReference>
<keyword evidence="2 11" id="KW-0808">Transferase</keyword>
<dbReference type="SMART" id="SM00382">
    <property type="entry name" value="AAA"/>
    <property type="match status" value="1"/>
</dbReference>
<keyword evidence="9 11" id="KW-0239">DNA-directed DNA polymerase</keyword>
<feature type="compositionally biased region" description="Polar residues" evidence="12">
    <location>
        <begin position="425"/>
        <end position="436"/>
    </location>
</feature>
<dbReference type="Gene3D" id="3.30.300.180">
    <property type="match status" value="1"/>
</dbReference>
<dbReference type="FunFam" id="1.10.8.60:FF:000013">
    <property type="entry name" value="DNA polymerase III subunit gamma/tau"/>
    <property type="match status" value="1"/>
</dbReference>
<dbReference type="EMBL" id="JAFIDN010000002">
    <property type="protein sequence ID" value="MBP3191502.1"/>
    <property type="molecule type" value="Genomic_DNA"/>
</dbReference>
<dbReference type="Pfam" id="PF12169">
    <property type="entry name" value="DNA_pol3_gamma3"/>
    <property type="match status" value="1"/>
</dbReference>
<evidence type="ECO:0000313" key="14">
    <source>
        <dbReference type="EMBL" id="MBP3191502.1"/>
    </source>
</evidence>
<name>A0A8J7RR90_9BACT</name>
<evidence type="ECO:0000256" key="6">
    <source>
        <dbReference type="ARBA" id="ARBA00022741"/>
    </source>
</evidence>
<dbReference type="AlphaFoldDB" id="A0A8J7RR90"/>
<dbReference type="Gene3D" id="1.10.8.60">
    <property type="match status" value="1"/>
</dbReference>
<comment type="catalytic activity">
    <reaction evidence="10 11">
        <text>DNA(n) + a 2'-deoxyribonucleoside 5'-triphosphate = DNA(n+1) + diphosphate</text>
        <dbReference type="Rhea" id="RHEA:22508"/>
        <dbReference type="Rhea" id="RHEA-COMP:17339"/>
        <dbReference type="Rhea" id="RHEA-COMP:17340"/>
        <dbReference type="ChEBI" id="CHEBI:33019"/>
        <dbReference type="ChEBI" id="CHEBI:61560"/>
        <dbReference type="ChEBI" id="CHEBI:173112"/>
        <dbReference type="EC" id="2.7.7.7"/>
    </reaction>
</comment>
<comment type="caution">
    <text evidence="14">The sequence shown here is derived from an EMBL/GenBank/DDBJ whole genome shotgun (WGS) entry which is preliminary data.</text>
</comment>
<feature type="region of interest" description="Disordered" evidence="12">
    <location>
        <begin position="372"/>
        <end position="519"/>
    </location>
</feature>
<dbReference type="SUPFAM" id="SSF52540">
    <property type="entry name" value="P-loop containing nucleoside triphosphate hydrolases"/>
    <property type="match status" value="1"/>
</dbReference>
<dbReference type="PANTHER" id="PTHR11669:SF0">
    <property type="entry name" value="PROTEIN STICHEL-LIKE 2"/>
    <property type="match status" value="1"/>
</dbReference>
<dbReference type="GO" id="GO:0005524">
    <property type="term" value="F:ATP binding"/>
    <property type="evidence" value="ECO:0007669"/>
    <property type="project" value="UniProtKB-KW"/>
</dbReference>
<dbReference type="GO" id="GO:0046872">
    <property type="term" value="F:metal ion binding"/>
    <property type="evidence" value="ECO:0007669"/>
    <property type="project" value="UniProtKB-KW"/>
</dbReference>
<dbReference type="PANTHER" id="PTHR11669">
    <property type="entry name" value="REPLICATION FACTOR C / DNA POLYMERASE III GAMMA-TAU SUBUNIT"/>
    <property type="match status" value="1"/>
</dbReference>
<evidence type="ECO:0000256" key="2">
    <source>
        <dbReference type="ARBA" id="ARBA00022679"/>
    </source>
</evidence>
<dbReference type="InterPro" id="IPR022754">
    <property type="entry name" value="DNA_pol_III_gamma-3"/>
</dbReference>
<feature type="compositionally biased region" description="Polar residues" evidence="12">
    <location>
        <begin position="498"/>
        <end position="508"/>
    </location>
</feature>
<dbReference type="Pfam" id="PF13177">
    <property type="entry name" value="DNA_pol3_delta2"/>
    <property type="match status" value="1"/>
</dbReference>
<evidence type="ECO:0000256" key="1">
    <source>
        <dbReference type="ARBA" id="ARBA00006360"/>
    </source>
</evidence>
<evidence type="ECO:0000256" key="4">
    <source>
        <dbReference type="ARBA" id="ARBA00022705"/>
    </source>
</evidence>
<dbReference type="InterPro" id="IPR045085">
    <property type="entry name" value="HLD_clamp_pol_III_gamma_tau"/>
</dbReference>
<keyword evidence="15" id="KW-1185">Reference proteome</keyword>
<dbReference type="GO" id="GO:0003887">
    <property type="term" value="F:DNA-directed DNA polymerase activity"/>
    <property type="evidence" value="ECO:0007669"/>
    <property type="project" value="UniProtKB-KW"/>
</dbReference>
<evidence type="ECO:0000259" key="13">
    <source>
        <dbReference type="SMART" id="SM00382"/>
    </source>
</evidence>
<keyword evidence="7" id="KW-0862">Zinc</keyword>
<sequence length="639" mass="71809">MSTSYKALTRAYRPQTFEDIVSQEHVSNTLKNAIANERLSHAYLFCGPRGVGKTTMARVLARTINEVDMNVDGEELNNTLNIIEIDAASNNSVEDIRSLRERVRIPPQSGRYKVYIIDEIHMLSKAAFNALLKTLEEPPAHVIFIFATTEPHRILPTILSRCQRFDFRRITVEEIVDRLKTIAEKESIEIDTESLHVIAKKADGALRDALGILDQAVAFCGTSISYDELHRALNIVSTERMFELTDALIRKDARAGMALLHNLLHIGNDIQEFLGALTEHFRNMYLAKDSQNFYLIEATDDTKQRFQKIASHFSEDDLMRMMHIVHEAEFSIRNAQQPRIHLEVTLLKLFHMSRTDGLRELVLKLDQLEQKVTSDSPGGDTGKAGPEQDSPGHGGKPSQSAEEAAKQKPQPPPRKEKPAPSSASQNVGTGDRSGSTAEPGGQVRDEPDIFGTPTLKRPKNHLSAVSLPDKNADTASGHGEIRGNLALSPKPDPEKSGETAQSGQNPLPQETKRKPLRQAENLDEITEIWPDYLETLRSSVSNMLYFSIQKTRPVALDKGLVTLECSDSFTSDIIREQHRKLCDVLKEHFGYALRFTSQLVEQEKRSDNVHDPYEHFAELQKKDPALRRIVELFGAELEY</sequence>
<dbReference type="CDD" id="cd18137">
    <property type="entry name" value="HLD_clamp_pol_III_gamma_tau"/>
    <property type="match status" value="1"/>
</dbReference>
<dbReference type="InterPro" id="IPR005790">
    <property type="entry name" value="DNA_polIII_delta"/>
</dbReference>
<accession>A0A8J7RR90</accession>
<dbReference type="InterPro" id="IPR027417">
    <property type="entry name" value="P-loop_NTPase"/>
</dbReference>
<evidence type="ECO:0000313" key="15">
    <source>
        <dbReference type="Proteomes" id="UP000673975"/>
    </source>
</evidence>
<dbReference type="RefSeq" id="WP_210510097.1">
    <property type="nucleotide sequence ID" value="NZ_JAFIDN010000002.1"/>
</dbReference>
<evidence type="ECO:0000256" key="5">
    <source>
        <dbReference type="ARBA" id="ARBA00022723"/>
    </source>
</evidence>
<gene>
    <name evidence="11 14" type="primary">dnaX</name>
    <name evidence="14" type="ORF">NATSA_02380</name>
</gene>
<keyword evidence="5" id="KW-0479">Metal-binding</keyword>
<protein>
    <recommendedName>
        <fullName evidence="11">DNA polymerase III subunit gamma/tau</fullName>
        <ecNumber evidence="11">2.7.7.7</ecNumber>
    </recommendedName>
</protein>
<keyword evidence="4 11" id="KW-0235">DNA replication</keyword>
<dbReference type="InterPro" id="IPR012763">
    <property type="entry name" value="DNA_pol_III_sug/sutau_N"/>
</dbReference>
<evidence type="ECO:0000256" key="10">
    <source>
        <dbReference type="ARBA" id="ARBA00049244"/>
    </source>
</evidence>
<evidence type="ECO:0000256" key="9">
    <source>
        <dbReference type="ARBA" id="ARBA00022932"/>
    </source>
</evidence>
<dbReference type="InterPro" id="IPR003593">
    <property type="entry name" value="AAA+_ATPase"/>
</dbReference>
<dbReference type="GO" id="GO:0003677">
    <property type="term" value="F:DNA binding"/>
    <property type="evidence" value="ECO:0007669"/>
    <property type="project" value="InterPro"/>
</dbReference>
<comment type="function">
    <text evidence="11">DNA polymerase III is a complex, multichain enzyme responsible for most of the replicative synthesis in bacteria. This DNA polymerase also exhibits 3' to 5' exonuclease activity.</text>
</comment>
<keyword evidence="3 11" id="KW-0548">Nucleotidyltransferase</keyword>
<evidence type="ECO:0000256" key="11">
    <source>
        <dbReference type="RuleBase" id="RU364063"/>
    </source>
</evidence>
<dbReference type="InterPro" id="IPR050238">
    <property type="entry name" value="DNA_Rep/Repair_Clamp_Loader"/>
</dbReference>
<keyword evidence="8 11" id="KW-0067">ATP-binding</keyword>
<dbReference type="CDD" id="cd00009">
    <property type="entry name" value="AAA"/>
    <property type="match status" value="1"/>
</dbReference>
<dbReference type="Gene3D" id="1.20.272.10">
    <property type="match status" value="1"/>
</dbReference>
<dbReference type="NCBIfam" id="TIGR01128">
    <property type="entry name" value="holA"/>
    <property type="match status" value="1"/>
</dbReference>
<evidence type="ECO:0000256" key="3">
    <source>
        <dbReference type="ARBA" id="ARBA00022695"/>
    </source>
</evidence>
<organism evidence="14 15">
    <name type="scientific">Natronogracilivirga saccharolytica</name>
    <dbReference type="NCBI Taxonomy" id="2812953"/>
    <lineage>
        <taxon>Bacteria</taxon>
        <taxon>Pseudomonadati</taxon>
        <taxon>Balneolota</taxon>
        <taxon>Balneolia</taxon>
        <taxon>Balneolales</taxon>
        <taxon>Cyclonatronaceae</taxon>
        <taxon>Natronogracilivirga</taxon>
    </lineage>
</organism>
<feature type="domain" description="AAA+ ATPase" evidence="13">
    <location>
        <begin position="39"/>
        <end position="171"/>
    </location>
</feature>
<dbReference type="Gene3D" id="3.40.50.300">
    <property type="entry name" value="P-loop containing nucleotide triphosphate hydrolases"/>
    <property type="match status" value="1"/>
</dbReference>
<evidence type="ECO:0000256" key="7">
    <source>
        <dbReference type="ARBA" id="ARBA00022833"/>
    </source>
</evidence>
<dbReference type="NCBIfam" id="NF004046">
    <property type="entry name" value="PRK05563.1"/>
    <property type="match status" value="1"/>
</dbReference>
<dbReference type="GO" id="GO:0006261">
    <property type="term" value="P:DNA-templated DNA replication"/>
    <property type="evidence" value="ECO:0007669"/>
    <property type="project" value="TreeGrafter"/>
</dbReference>
<dbReference type="Proteomes" id="UP000673975">
    <property type="component" value="Unassembled WGS sequence"/>
</dbReference>